<feature type="transmembrane region" description="Helical" evidence="1">
    <location>
        <begin position="35"/>
        <end position="55"/>
    </location>
</feature>
<keyword evidence="3" id="KW-1185">Reference proteome</keyword>
<proteinExistence type="predicted"/>
<dbReference type="InterPro" id="IPR058534">
    <property type="entry name" value="YjdF"/>
</dbReference>
<gene>
    <name evidence="2" type="ORF">FG384_15675</name>
</gene>
<dbReference type="EMBL" id="VDGI01000019">
    <property type="protein sequence ID" value="TQR18685.1"/>
    <property type="molecule type" value="Genomic_DNA"/>
</dbReference>
<dbReference type="Proteomes" id="UP000316626">
    <property type="component" value="Unassembled WGS sequence"/>
</dbReference>
<feature type="transmembrane region" description="Helical" evidence="1">
    <location>
        <begin position="62"/>
        <end position="83"/>
    </location>
</feature>
<reference evidence="2 3" key="1">
    <citation type="submission" date="2019-06" db="EMBL/GenBank/DDBJ databases">
        <title>Psychrobacillus vulpis sp. nov., a new species isolated from feces of a red fox that inhabits in The Tablas de Daimiel Natural Park, Albacete, Spain.</title>
        <authorList>
            <person name="Rodriguez M."/>
            <person name="Reina J.C."/>
            <person name="Bejar V."/>
            <person name="Llamas I."/>
        </authorList>
    </citation>
    <scope>NUCLEOTIDE SEQUENCE [LARGE SCALE GENOMIC DNA]</scope>
    <source>
        <strain evidence="2 3">Z8</strain>
    </source>
</reference>
<dbReference type="OrthoDB" id="9786473at2"/>
<dbReference type="Pfam" id="PF09997">
    <property type="entry name" value="DUF2238"/>
    <property type="match status" value="1"/>
</dbReference>
<protein>
    <submittedName>
        <fullName evidence="2">DUF2238 domain-containing protein</fullName>
    </submittedName>
</protein>
<dbReference type="AlphaFoldDB" id="A0A544TMR1"/>
<dbReference type="PIRSF" id="PIRSF020606">
    <property type="entry name" value="UCP020606"/>
    <property type="match status" value="1"/>
</dbReference>
<feature type="transmembrane region" description="Helical" evidence="1">
    <location>
        <begin position="134"/>
        <end position="152"/>
    </location>
</feature>
<evidence type="ECO:0000313" key="3">
    <source>
        <dbReference type="Proteomes" id="UP000316626"/>
    </source>
</evidence>
<feature type="transmembrane region" description="Helical" evidence="1">
    <location>
        <begin position="103"/>
        <end position="122"/>
    </location>
</feature>
<dbReference type="InterPro" id="IPR014509">
    <property type="entry name" value="YjdF-like"/>
</dbReference>
<keyword evidence="1" id="KW-1133">Transmembrane helix</keyword>
<feature type="transmembrane region" description="Helical" evidence="1">
    <location>
        <begin position="179"/>
        <end position="197"/>
    </location>
</feature>
<dbReference type="RefSeq" id="WP_142643618.1">
    <property type="nucleotide sequence ID" value="NZ_VDGI01000019.1"/>
</dbReference>
<evidence type="ECO:0000313" key="2">
    <source>
        <dbReference type="EMBL" id="TQR18685.1"/>
    </source>
</evidence>
<organism evidence="2 3">
    <name type="scientific">Psychrobacillus vulpis</name>
    <dbReference type="NCBI Taxonomy" id="2325572"/>
    <lineage>
        <taxon>Bacteria</taxon>
        <taxon>Bacillati</taxon>
        <taxon>Bacillota</taxon>
        <taxon>Bacilli</taxon>
        <taxon>Bacillales</taxon>
        <taxon>Bacillaceae</taxon>
        <taxon>Psychrobacillus</taxon>
    </lineage>
</organism>
<feature type="transmembrane region" description="Helical" evidence="1">
    <location>
        <begin position="12"/>
        <end position="29"/>
    </location>
</feature>
<name>A0A544TMR1_9BACI</name>
<accession>A0A544TMR1</accession>
<sequence length="209" mass="23782">MNKVGKGKRSKVNFSLLIVVTIVFIWSVIKPAEYLSWLAEVIPAVVVIIILIATYHKFRLTTLSYLIIAILSILTFIGGHYTYSEVPLFNWIKEEFHLQRNNYDRFGHFLKGLAAIVVREILIRMTPLSKGAWLFSITTSITLAIAALYEIIEWLSTKVSTGGRVSKDFLGMQGDKWDAQWDMSLALVGSILALIFFSKLHDKFLKNIK</sequence>
<keyword evidence="1" id="KW-0812">Transmembrane</keyword>
<keyword evidence="1" id="KW-0472">Membrane</keyword>
<comment type="caution">
    <text evidence="2">The sequence shown here is derived from an EMBL/GenBank/DDBJ whole genome shotgun (WGS) entry which is preliminary data.</text>
</comment>
<evidence type="ECO:0000256" key="1">
    <source>
        <dbReference type="SAM" id="Phobius"/>
    </source>
</evidence>